<dbReference type="EMBL" id="GBRH01210494">
    <property type="protein sequence ID" value="JAD87401.1"/>
    <property type="molecule type" value="Transcribed_RNA"/>
</dbReference>
<evidence type="ECO:0000256" key="8">
    <source>
        <dbReference type="RuleBase" id="RU361233"/>
    </source>
</evidence>
<dbReference type="GO" id="GO:0005886">
    <property type="term" value="C:plasma membrane"/>
    <property type="evidence" value="ECO:0007669"/>
    <property type="project" value="UniProtKB-SubCell"/>
</dbReference>
<keyword evidence="4 8" id="KW-1003">Cell membrane</keyword>
<feature type="transmembrane region" description="Helical" evidence="8">
    <location>
        <begin position="48"/>
        <end position="72"/>
    </location>
</feature>
<comment type="similarity">
    <text evidence="2 8">Belongs to the Casparian strip membrane proteins (CASP) family.</text>
</comment>
<comment type="caution">
    <text evidence="8">Lacks conserved residue(s) required for the propagation of feature annotation.</text>
</comment>
<proteinExistence type="inferred from homology"/>
<comment type="subcellular location">
    <subcellularLocation>
        <location evidence="1 8">Cell membrane</location>
        <topology evidence="1 8">Multi-pass membrane protein</topology>
    </subcellularLocation>
</comment>
<reference evidence="10" key="1">
    <citation type="submission" date="2014-09" db="EMBL/GenBank/DDBJ databases">
        <authorList>
            <person name="Magalhaes I.L.F."/>
            <person name="Oliveira U."/>
            <person name="Santos F.R."/>
            <person name="Vidigal T.H.D.A."/>
            <person name="Brescovit A.D."/>
            <person name="Santos A.J."/>
        </authorList>
    </citation>
    <scope>NUCLEOTIDE SEQUENCE</scope>
    <source>
        <tissue evidence="10">Shoot tissue taken approximately 20 cm above the soil surface</tissue>
    </source>
</reference>
<feature type="domain" description="Casparian strip membrane protein" evidence="9">
    <location>
        <begin position="8"/>
        <end position="59"/>
    </location>
</feature>
<reference evidence="10" key="2">
    <citation type="journal article" date="2015" name="Data Brief">
        <title>Shoot transcriptome of the giant reed, Arundo donax.</title>
        <authorList>
            <person name="Barrero R.A."/>
            <person name="Guerrero F.D."/>
            <person name="Moolhuijzen P."/>
            <person name="Goolsby J.A."/>
            <person name="Tidwell J."/>
            <person name="Bellgard S.E."/>
            <person name="Bellgard M.I."/>
        </authorList>
    </citation>
    <scope>NUCLEOTIDE SEQUENCE</scope>
    <source>
        <tissue evidence="10">Shoot tissue taken approximately 20 cm above the soil surface</tissue>
    </source>
</reference>
<evidence type="ECO:0000256" key="2">
    <source>
        <dbReference type="ARBA" id="ARBA00007651"/>
    </source>
</evidence>
<evidence type="ECO:0000259" key="9">
    <source>
        <dbReference type="Pfam" id="PF04535"/>
    </source>
</evidence>
<evidence type="ECO:0000256" key="3">
    <source>
        <dbReference type="ARBA" id="ARBA00011489"/>
    </source>
</evidence>
<evidence type="ECO:0000256" key="7">
    <source>
        <dbReference type="ARBA" id="ARBA00023136"/>
    </source>
</evidence>
<dbReference type="AlphaFoldDB" id="A0A0A9DHU6"/>
<evidence type="ECO:0000256" key="5">
    <source>
        <dbReference type="ARBA" id="ARBA00022692"/>
    </source>
</evidence>
<sequence length="74" mass="8074">MKSNYGLQVTAILSFAASSSAGGVVVLFERDVLFCRRYPQLPCGKYELATALAFLSWALSATSALIMFWLMAAF</sequence>
<keyword evidence="7 8" id="KW-0472">Membrane</keyword>
<dbReference type="InterPro" id="IPR006702">
    <property type="entry name" value="CASP_dom"/>
</dbReference>
<protein>
    <recommendedName>
        <fullName evidence="8">CASP-like protein</fullName>
    </recommendedName>
</protein>
<organism evidence="10">
    <name type="scientific">Arundo donax</name>
    <name type="common">Giant reed</name>
    <name type="synonym">Donax arundinaceus</name>
    <dbReference type="NCBI Taxonomy" id="35708"/>
    <lineage>
        <taxon>Eukaryota</taxon>
        <taxon>Viridiplantae</taxon>
        <taxon>Streptophyta</taxon>
        <taxon>Embryophyta</taxon>
        <taxon>Tracheophyta</taxon>
        <taxon>Spermatophyta</taxon>
        <taxon>Magnoliopsida</taxon>
        <taxon>Liliopsida</taxon>
        <taxon>Poales</taxon>
        <taxon>Poaceae</taxon>
        <taxon>PACMAD clade</taxon>
        <taxon>Arundinoideae</taxon>
        <taxon>Arundineae</taxon>
        <taxon>Arundo</taxon>
    </lineage>
</organism>
<comment type="subunit">
    <text evidence="3 8">Homodimer and heterodimers.</text>
</comment>
<dbReference type="Pfam" id="PF04535">
    <property type="entry name" value="CASP_dom"/>
    <property type="match status" value="1"/>
</dbReference>
<evidence type="ECO:0000256" key="1">
    <source>
        <dbReference type="ARBA" id="ARBA00004651"/>
    </source>
</evidence>
<dbReference type="PANTHER" id="PTHR32021">
    <property type="entry name" value="CASP-LIKE PROTEIN 5B3"/>
    <property type="match status" value="1"/>
</dbReference>
<keyword evidence="6 8" id="KW-1133">Transmembrane helix</keyword>
<evidence type="ECO:0000256" key="6">
    <source>
        <dbReference type="ARBA" id="ARBA00022989"/>
    </source>
</evidence>
<feature type="transmembrane region" description="Helical" evidence="8">
    <location>
        <begin position="6"/>
        <end position="28"/>
    </location>
</feature>
<evidence type="ECO:0000313" key="10">
    <source>
        <dbReference type="EMBL" id="JAD87401.1"/>
    </source>
</evidence>
<accession>A0A0A9DHU6</accession>
<evidence type="ECO:0000256" key="4">
    <source>
        <dbReference type="ARBA" id="ARBA00022475"/>
    </source>
</evidence>
<dbReference type="PANTHER" id="PTHR32021:SF41">
    <property type="entry name" value="CASP-LIKE PROTEIN 5B2"/>
    <property type="match status" value="1"/>
</dbReference>
<keyword evidence="5 8" id="KW-0812">Transmembrane</keyword>
<name>A0A0A9DHU6_ARUDO</name>
<dbReference type="InterPro" id="IPR045009">
    <property type="entry name" value="CASPL-5"/>
</dbReference>